<organism evidence="1 2">
    <name type="scientific">Hyalomma asiaticum</name>
    <name type="common">Tick</name>
    <dbReference type="NCBI Taxonomy" id="266040"/>
    <lineage>
        <taxon>Eukaryota</taxon>
        <taxon>Metazoa</taxon>
        <taxon>Ecdysozoa</taxon>
        <taxon>Arthropoda</taxon>
        <taxon>Chelicerata</taxon>
        <taxon>Arachnida</taxon>
        <taxon>Acari</taxon>
        <taxon>Parasitiformes</taxon>
        <taxon>Ixodida</taxon>
        <taxon>Ixodoidea</taxon>
        <taxon>Ixodidae</taxon>
        <taxon>Hyalomminae</taxon>
        <taxon>Hyalomma</taxon>
    </lineage>
</organism>
<dbReference type="EMBL" id="CM023490">
    <property type="protein sequence ID" value="KAH6943431.1"/>
    <property type="molecule type" value="Genomic_DNA"/>
</dbReference>
<evidence type="ECO:0000313" key="2">
    <source>
        <dbReference type="Proteomes" id="UP000821845"/>
    </source>
</evidence>
<dbReference type="Proteomes" id="UP000821845">
    <property type="component" value="Chromosome 10"/>
</dbReference>
<keyword evidence="2" id="KW-1185">Reference proteome</keyword>
<sequence>MRDINTSHSQAFSFSPAFSSTTLPFDERRKRLKKPPAISSSALLVNCSNDRGRQRATAGDVIPRRARANSLGRGSGETALGRDDKEQEHRRTNDSRSQVPSTLIPHRRVLNAVPQMCDSTKEPEHVTVLRQMLRRACFYVAEWRPGKHGTRRMEKNCHRQRNALDLAQLPHVEMEKLPKMPTAATLRSAAAVDNNHAAMDKKKARQTRRWCGKGNTRPSQHQLQHHSSSSSPSNLYPHVYSQKVEGMEYGFSFLVQNCPCAGSSSASSNDSGRQRAAASDVRPRRARGNPSDCSSGETAVDRDDKEQEHRRTNDSRSQVPSILSPRVLNAVPQMCDSTKEPDHVAVLRQMLRRACFYVAERRRANRGPRRMEENCPTARRPRSGPAAPSGDGKAAEDAADGDTAQCRCGGQQPRRHAQKEGEANTPMVRQGQRATTTAATSTGASQVFATWTQGHGEDTFSVQQRR</sequence>
<proteinExistence type="predicted"/>
<accession>A0ACB7TBC7</accession>
<evidence type="ECO:0000313" key="1">
    <source>
        <dbReference type="EMBL" id="KAH6943431.1"/>
    </source>
</evidence>
<gene>
    <name evidence="1" type="ORF">HPB50_021663</name>
</gene>
<name>A0ACB7TBC7_HYAAI</name>
<comment type="caution">
    <text evidence="1">The sequence shown here is derived from an EMBL/GenBank/DDBJ whole genome shotgun (WGS) entry which is preliminary data.</text>
</comment>
<protein>
    <submittedName>
        <fullName evidence="1">Uncharacterized protein</fullName>
    </submittedName>
</protein>
<reference evidence="1" key="1">
    <citation type="submission" date="2020-05" db="EMBL/GenBank/DDBJ databases">
        <title>Large-scale comparative analyses of tick genomes elucidate their genetic diversity and vector capacities.</title>
        <authorList>
            <person name="Jia N."/>
            <person name="Wang J."/>
            <person name="Shi W."/>
            <person name="Du L."/>
            <person name="Sun Y."/>
            <person name="Zhan W."/>
            <person name="Jiang J."/>
            <person name="Wang Q."/>
            <person name="Zhang B."/>
            <person name="Ji P."/>
            <person name="Sakyi L.B."/>
            <person name="Cui X."/>
            <person name="Yuan T."/>
            <person name="Jiang B."/>
            <person name="Yang W."/>
            <person name="Lam T.T.-Y."/>
            <person name="Chang Q."/>
            <person name="Ding S."/>
            <person name="Wang X."/>
            <person name="Zhu J."/>
            <person name="Ruan X."/>
            <person name="Zhao L."/>
            <person name="Wei J."/>
            <person name="Que T."/>
            <person name="Du C."/>
            <person name="Cheng J."/>
            <person name="Dai P."/>
            <person name="Han X."/>
            <person name="Huang E."/>
            <person name="Gao Y."/>
            <person name="Liu J."/>
            <person name="Shao H."/>
            <person name="Ye R."/>
            <person name="Li L."/>
            <person name="Wei W."/>
            <person name="Wang X."/>
            <person name="Wang C."/>
            <person name="Yang T."/>
            <person name="Huo Q."/>
            <person name="Li W."/>
            <person name="Guo W."/>
            <person name="Chen H."/>
            <person name="Zhou L."/>
            <person name="Ni X."/>
            <person name="Tian J."/>
            <person name="Zhou Y."/>
            <person name="Sheng Y."/>
            <person name="Liu T."/>
            <person name="Pan Y."/>
            <person name="Xia L."/>
            <person name="Li J."/>
            <person name="Zhao F."/>
            <person name="Cao W."/>
        </authorList>
    </citation>
    <scope>NUCLEOTIDE SEQUENCE</scope>
    <source>
        <strain evidence="1">Hyas-2018</strain>
    </source>
</reference>